<dbReference type="Pfam" id="PF00536">
    <property type="entry name" value="SAM_1"/>
    <property type="match status" value="1"/>
</dbReference>
<gene>
    <name evidence="2" type="ORF">PLOB_00043027</name>
</gene>
<organism evidence="2 3">
    <name type="scientific">Porites lobata</name>
    <dbReference type="NCBI Taxonomy" id="104759"/>
    <lineage>
        <taxon>Eukaryota</taxon>
        <taxon>Metazoa</taxon>
        <taxon>Cnidaria</taxon>
        <taxon>Anthozoa</taxon>
        <taxon>Hexacorallia</taxon>
        <taxon>Scleractinia</taxon>
        <taxon>Fungiina</taxon>
        <taxon>Poritidae</taxon>
        <taxon>Porites</taxon>
    </lineage>
</organism>
<proteinExistence type="predicted"/>
<dbReference type="Gene3D" id="1.10.150.50">
    <property type="entry name" value="Transcription Factor, Ets-1"/>
    <property type="match status" value="2"/>
</dbReference>
<accession>A0ABN8N541</accession>
<dbReference type="SUPFAM" id="SSF47769">
    <property type="entry name" value="SAM/Pointed domain"/>
    <property type="match status" value="1"/>
</dbReference>
<evidence type="ECO:0000259" key="1">
    <source>
        <dbReference type="PROSITE" id="PS50105"/>
    </source>
</evidence>
<dbReference type="PANTHER" id="PTHR12301:SF8">
    <property type="entry name" value="STERILE ALPHA MOTIF DOMAIN-CONTAINING PROTEIN 5"/>
    <property type="match status" value="1"/>
</dbReference>
<dbReference type="PANTHER" id="PTHR12301">
    <property type="entry name" value="SAM-DOMAIN, SH3 AND NUCLEAR LOCALIZATION SIGNALS PROTEIN RELATED"/>
    <property type="match status" value="1"/>
</dbReference>
<dbReference type="InterPro" id="IPR021109">
    <property type="entry name" value="Peptidase_aspartic_dom_sf"/>
</dbReference>
<dbReference type="PROSITE" id="PS50105">
    <property type="entry name" value="SAM_DOMAIN"/>
    <property type="match status" value="1"/>
</dbReference>
<dbReference type="SUPFAM" id="SSF50630">
    <property type="entry name" value="Acid proteases"/>
    <property type="match status" value="1"/>
</dbReference>
<dbReference type="EMBL" id="CALNXK010000007">
    <property type="protein sequence ID" value="CAH3039173.1"/>
    <property type="molecule type" value="Genomic_DNA"/>
</dbReference>
<name>A0ABN8N541_9CNID</name>
<dbReference type="InterPro" id="IPR051725">
    <property type="entry name" value="SAM-SH3_domain_protein"/>
</dbReference>
<dbReference type="SMART" id="SM00454">
    <property type="entry name" value="SAM"/>
    <property type="match status" value="1"/>
</dbReference>
<dbReference type="Proteomes" id="UP001159405">
    <property type="component" value="Unassembled WGS sequence"/>
</dbReference>
<sequence length="264" mass="30169">MSSEEGSVSHLLKQLGLQDFSSRFSGRGYDRVCDILYLENEDLTSLIQDEKLQSSYRAALQKDPELVKMWLHSLGLEQYFNQFQASGFTSLALCAKMSLQSLTDMGIDLPGHKRRLYREAQNLVRQGKVVAEGAWEEHEQLRGGRFGKFLCLTADIFHPKEDVKDFRSRRVKFMVDSGSDIVTLTDDIIEELHLPKIGWCEQEGADGIKQKKPFYSACLGIGEKKINVKVVRDPKVNTLGTPVMHEFCHRIDEKKHFWLTKDVA</sequence>
<comment type="caution">
    <text evidence="2">The sequence shown here is derived from an EMBL/GenBank/DDBJ whole genome shotgun (WGS) entry which is preliminary data.</text>
</comment>
<evidence type="ECO:0000313" key="2">
    <source>
        <dbReference type="EMBL" id="CAH3039173.1"/>
    </source>
</evidence>
<keyword evidence="3" id="KW-1185">Reference proteome</keyword>
<dbReference type="InterPro" id="IPR013761">
    <property type="entry name" value="SAM/pointed_sf"/>
</dbReference>
<evidence type="ECO:0000313" key="3">
    <source>
        <dbReference type="Proteomes" id="UP001159405"/>
    </source>
</evidence>
<feature type="domain" description="SAM" evidence="1">
    <location>
        <begin position="62"/>
        <end position="126"/>
    </location>
</feature>
<reference evidence="2 3" key="1">
    <citation type="submission" date="2022-05" db="EMBL/GenBank/DDBJ databases">
        <authorList>
            <consortium name="Genoscope - CEA"/>
            <person name="William W."/>
        </authorList>
    </citation>
    <scope>NUCLEOTIDE SEQUENCE [LARGE SCALE GENOMIC DNA]</scope>
</reference>
<dbReference type="Gene3D" id="2.40.70.10">
    <property type="entry name" value="Acid Proteases"/>
    <property type="match status" value="1"/>
</dbReference>
<dbReference type="InterPro" id="IPR001660">
    <property type="entry name" value="SAM"/>
</dbReference>
<protein>
    <recommendedName>
        <fullName evidence="1">SAM domain-containing protein</fullName>
    </recommendedName>
</protein>